<reference evidence="1 2" key="1">
    <citation type="submission" date="2019-05" db="EMBL/GenBank/DDBJ databases">
        <title>Another draft genome of Portunus trituberculatus and its Hox gene families provides insights of decapod evolution.</title>
        <authorList>
            <person name="Jeong J.-H."/>
            <person name="Song I."/>
            <person name="Kim S."/>
            <person name="Choi T."/>
            <person name="Kim D."/>
            <person name="Ryu S."/>
            <person name="Kim W."/>
        </authorList>
    </citation>
    <scope>NUCLEOTIDE SEQUENCE [LARGE SCALE GENOMIC DNA]</scope>
    <source>
        <tissue evidence="1">Muscle</tissue>
    </source>
</reference>
<dbReference type="EMBL" id="VSRR010032529">
    <property type="protein sequence ID" value="MPC71225.1"/>
    <property type="molecule type" value="Genomic_DNA"/>
</dbReference>
<organism evidence="1 2">
    <name type="scientific">Portunus trituberculatus</name>
    <name type="common">Swimming crab</name>
    <name type="synonym">Neptunus trituberculatus</name>
    <dbReference type="NCBI Taxonomy" id="210409"/>
    <lineage>
        <taxon>Eukaryota</taxon>
        <taxon>Metazoa</taxon>
        <taxon>Ecdysozoa</taxon>
        <taxon>Arthropoda</taxon>
        <taxon>Crustacea</taxon>
        <taxon>Multicrustacea</taxon>
        <taxon>Malacostraca</taxon>
        <taxon>Eumalacostraca</taxon>
        <taxon>Eucarida</taxon>
        <taxon>Decapoda</taxon>
        <taxon>Pleocyemata</taxon>
        <taxon>Brachyura</taxon>
        <taxon>Eubrachyura</taxon>
        <taxon>Portunoidea</taxon>
        <taxon>Portunidae</taxon>
        <taxon>Portuninae</taxon>
        <taxon>Portunus</taxon>
    </lineage>
</organism>
<proteinExistence type="predicted"/>
<accession>A0A5B7HNJ2</accession>
<gene>
    <name evidence="1" type="ORF">E2C01_065497</name>
</gene>
<evidence type="ECO:0000313" key="1">
    <source>
        <dbReference type="EMBL" id="MPC71225.1"/>
    </source>
</evidence>
<keyword evidence="2" id="KW-1185">Reference proteome</keyword>
<dbReference type="AlphaFoldDB" id="A0A5B7HNJ2"/>
<name>A0A5B7HNJ2_PORTR</name>
<evidence type="ECO:0000313" key="2">
    <source>
        <dbReference type="Proteomes" id="UP000324222"/>
    </source>
</evidence>
<protein>
    <submittedName>
        <fullName evidence="1">Uncharacterized protein</fullName>
    </submittedName>
</protein>
<dbReference type="Proteomes" id="UP000324222">
    <property type="component" value="Unassembled WGS sequence"/>
</dbReference>
<sequence>MTHTKLQARVSSCMDRRVMCMRALGSDPWSYNLQGIAVSLPGLHLVYRAETNSNRDPHSRYQVVI</sequence>
<comment type="caution">
    <text evidence="1">The sequence shown here is derived from an EMBL/GenBank/DDBJ whole genome shotgun (WGS) entry which is preliminary data.</text>
</comment>